<dbReference type="SUPFAM" id="SSF75217">
    <property type="entry name" value="alpha/beta knot"/>
    <property type="match status" value="1"/>
</dbReference>
<dbReference type="Proteomes" id="UP000266340">
    <property type="component" value="Unassembled WGS sequence"/>
</dbReference>
<dbReference type="InterPro" id="IPR029026">
    <property type="entry name" value="tRNA_m1G_MTases_N"/>
</dbReference>
<keyword evidence="2 5" id="KW-0489">Methyltransferase</keyword>
<dbReference type="Gene3D" id="3.40.1280.10">
    <property type="match status" value="1"/>
</dbReference>
<evidence type="ECO:0000313" key="6">
    <source>
        <dbReference type="EMBL" id="RIE02713.1"/>
    </source>
</evidence>
<proteinExistence type="inferred from homology"/>
<evidence type="ECO:0000256" key="3">
    <source>
        <dbReference type="ARBA" id="ARBA00022679"/>
    </source>
</evidence>
<dbReference type="GO" id="GO:0005737">
    <property type="term" value="C:cytoplasm"/>
    <property type="evidence" value="ECO:0007669"/>
    <property type="project" value="UniProtKB-ARBA"/>
</dbReference>
<name>A0A398CK72_9BACL</name>
<dbReference type="InterPro" id="IPR001537">
    <property type="entry name" value="SpoU_MeTrfase"/>
</dbReference>
<comment type="similarity">
    <text evidence="1">Belongs to the class IV-like SAM-binding methyltransferase superfamily. RNA methyltransferase TrmH family.</text>
</comment>
<sequence length="281" mass="30531">MPKVEAYIESVANPRVKGWVKLTERKYREREGRFLLEGVHLVAEALQAGWPLEHVVYDAGADLPEELLRYKESDEEYDSLENVPSWIPVSPEIISKCSATDTPQPVFAVARKRIVDTDRLFSEERSLVAVLDGVQDPGNVGTIVRGAAACGATAVVLGRGTADLYNSKTLRATMGALFHVSVVEGDLKELLPEAKSRGIAVAGTSLQAARSCYEYDFSGPTWLVFGNEGSGLSTAVSDLVDSNLIIPMTGRAESLNVAMAATVLLFEAQRQRLFNADNNQS</sequence>
<dbReference type="CDD" id="cd18095">
    <property type="entry name" value="SpoU-like_rRNA-MTase"/>
    <property type="match status" value="1"/>
</dbReference>
<dbReference type="Pfam" id="PF22435">
    <property type="entry name" value="MRM3-like_sub_bind"/>
    <property type="match status" value="1"/>
</dbReference>
<dbReference type="GO" id="GO:0032259">
    <property type="term" value="P:methylation"/>
    <property type="evidence" value="ECO:0007669"/>
    <property type="project" value="UniProtKB-KW"/>
</dbReference>
<dbReference type="EMBL" id="QXJM01000039">
    <property type="protein sequence ID" value="RIE02700.1"/>
    <property type="molecule type" value="Genomic_DNA"/>
</dbReference>
<dbReference type="PANTHER" id="PTHR43191:SF2">
    <property type="entry name" value="RRNA METHYLTRANSFERASE 3, MITOCHONDRIAL"/>
    <property type="match status" value="1"/>
</dbReference>
<evidence type="ECO:0000313" key="5">
    <source>
        <dbReference type="EMBL" id="RIE02700.1"/>
    </source>
</evidence>
<dbReference type="SUPFAM" id="SSF55315">
    <property type="entry name" value="L30e-like"/>
    <property type="match status" value="1"/>
</dbReference>
<dbReference type="PANTHER" id="PTHR43191">
    <property type="entry name" value="RRNA METHYLTRANSFERASE 3"/>
    <property type="match status" value="1"/>
</dbReference>
<dbReference type="GO" id="GO:0003723">
    <property type="term" value="F:RNA binding"/>
    <property type="evidence" value="ECO:0007669"/>
    <property type="project" value="InterPro"/>
</dbReference>
<dbReference type="InterPro" id="IPR013123">
    <property type="entry name" value="SpoU_subst-bd"/>
</dbReference>
<dbReference type="EMBL" id="QXJM01000039">
    <property type="protein sequence ID" value="RIE02713.1"/>
    <property type="molecule type" value="Genomic_DNA"/>
</dbReference>
<evidence type="ECO:0000259" key="4">
    <source>
        <dbReference type="SMART" id="SM00967"/>
    </source>
</evidence>
<dbReference type="SMART" id="SM00967">
    <property type="entry name" value="SpoU_sub_bind"/>
    <property type="match status" value="1"/>
</dbReference>
<dbReference type="AlphaFoldDB" id="A0A398CK72"/>
<dbReference type="RefSeq" id="WP_119150738.1">
    <property type="nucleotide sequence ID" value="NZ_JBHSOV010000035.1"/>
</dbReference>
<dbReference type="InterPro" id="IPR029064">
    <property type="entry name" value="Ribosomal_eL30-like_sf"/>
</dbReference>
<protein>
    <submittedName>
        <fullName evidence="5">RNA methyltransferase</fullName>
    </submittedName>
</protein>
<organism evidence="5 7">
    <name type="scientific">Cohnella faecalis</name>
    <dbReference type="NCBI Taxonomy" id="2315694"/>
    <lineage>
        <taxon>Bacteria</taxon>
        <taxon>Bacillati</taxon>
        <taxon>Bacillota</taxon>
        <taxon>Bacilli</taxon>
        <taxon>Bacillales</taxon>
        <taxon>Paenibacillaceae</taxon>
        <taxon>Cohnella</taxon>
    </lineage>
</organism>
<dbReference type="InterPro" id="IPR053888">
    <property type="entry name" value="MRM3-like_sub_bind"/>
</dbReference>
<gene>
    <name evidence="5" type="ORF">D3H35_18770</name>
    <name evidence="6" type="ORF">D3H35_18865</name>
</gene>
<feature type="domain" description="RNA 2-O ribose methyltransferase substrate binding" evidence="4">
    <location>
        <begin position="35"/>
        <end position="116"/>
    </location>
</feature>
<evidence type="ECO:0000313" key="7">
    <source>
        <dbReference type="Proteomes" id="UP000266340"/>
    </source>
</evidence>
<evidence type="ECO:0000256" key="1">
    <source>
        <dbReference type="ARBA" id="ARBA00007228"/>
    </source>
</evidence>
<reference evidence="5 7" key="1">
    <citation type="submission" date="2018-09" db="EMBL/GenBank/DDBJ databases">
        <title>Cohnella cavernae sp. nov., isolated from a karst cave.</title>
        <authorList>
            <person name="Zhu H."/>
        </authorList>
    </citation>
    <scope>NUCLEOTIDE SEQUENCE [LARGE SCALE GENOMIC DNA]</scope>
    <source>
        <strain evidence="5 7">K2E09-144</strain>
    </source>
</reference>
<dbReference type="InterPro" id="IPR029028">
    <property type="entry name" value="Alpha/beta_knot_MTases"/>
</dbReference>
<evidence type="ECO:0000256" key="2">
    <source>
        <dbReference type="ARBA" id="ARBA00022603"/>
    </source>
</evidence>
<dbReference type="Pfam" id="PF00588">
    <property type="entry name" value="SpoU_methylase"/>
    <property type="match status" value="1"/>
</dbReference>
<dbReference type="Gene3D" id="3.30.1330.30">
    <property type="match status" value="1"/>
</dbReference>
<keyword evidence="3 5" id="KW-0808">Transferase</keyword>
<keyword evidence="7" id="KW-1185">Reference proteome</keyword>
<dbReference type="GO" id="GO:0006396">
    <property type="term" value="P:RNA processing"/>
    <property type="evidence" value="ECO:0007669"/>
    <property type="project" value="InterPro"/>
</dbReference>
<accession>A0A398CK72</accession>
<comment type="caution">
    <text evidence="5">The sequence shown here is derived from an EMBL/GenBank/DDBJ whole genome shotgun (WGS) entry which is preliminary data.</text>
</comment>
<dbReference type="OrthoDB" id="9794400at2"/>
<dbReference type="InterPro" id="IPR051259">
    <property type="entry name" value="rRNA_Methyltransferase"/>
</dbReference>
<dbReference type="GO" id="GO:0008173">
    <property type="term" value="F:RNA methyltransferase activity"/>
    <property type="evidence" value="ECO:0007669"/>
    <property type="project" value="InterPro"/>
</dbReference>